<dbReference type="SUPFAM" id="SSF101473">
    <property type="entry name" value="DhaL-like"/>
    <property type="match status" value="1"/>
</dbReference>
<dbReference type="PANTHER" id="PTHR33434">
    <property type="entry name" value="DEGV DOMAIN-CONTAINING PROTEIN DR_1986-RELATED"/>
    <property type="match status" value="1"/>
</dbReference>
<protein>
    <submittedName>
        <fullName evidence="2">DAK2 domain-containing protein</fullName>
    </submittedName>
</protein>
<accession>A0A6I0F1T2</accession>
<dbReference type="InterPro" id="IPR019986">
    <property type="entry name" value="YloV-like"/>
</dbReference>
<dbReference type="NCBIfam" id="TIGR03599">
    <property type="entry name" value="YloV"/>
    <property type="match status" value="1"/>
</dbReference>
<proteinExistence type="predicted"/>
<dbReference type="Proteomes" id="UP000432715">
    <property type="component" value="Unassembled WGS sequence"/>
</dbReference>
<dbReference type="PROSITE" id="PS51480">
    <property type="entry name" value="DHAL"/>
    <property type="match status" value="1"/>
</dbReference>
<dbReference type="GO" id="GO:0006071">
    <property type="term" value="P:glycerol metabolic process"/>
    <property type="evidence" value="ECO:0007669"/>
    <property type="project" value="InterPro"/>
</dbReference>
<dbReference type="InterPro" id="IPR004007">
    <property type="entry name" value="DhaL_dom"/>
</dbReference>
<dbReference type="GO" id="GO:0004371">
    <property type="term" value="F:glycerone kinase activity"/>
    <property type="evidence" value="ECO:0007669"/>
    <property type="project" value="InterPro"/>
</dbReference>
<dbReference type="InterPro" id="IPR033470">
    <property type="entry name" value="FakA-like_C"/>
</dbReference>
<dbReference type="EMBL" id="WBZC01000023">
    <property type="protein sequence ID" value="KAB3535222.1"/>
    <property type="molecule type" value="Genomic_DNA"/>
</dbReference>
<dbReference type="Pfam" id="PF13684">
    <property type="entry name" value="FakA-like_C"/>
    <property type="match status" value="1"/>
</dbReference>
<organism evidence="2 3">
    <name type="scientific">Alkaliphilus pronyensis</name>
    <dbReference type="NCBI Taxonomy" id="1482732"/>
    <lineage>
        <taxon>Bacteria</taxon>
        <taxon>Bacillati</taxon>
        <taxon>Bacillota</taxon>
        <taxon>Clostridia</taxon>
        <taxon>Peptostreptococcales</taxon>
        <taxon>Natronincolaceae</taxon>
        <taxon>Alkaliphilus</taxon>
    </lineage>
</organism>
<dbReference type="Pfam" id="PF21645">
    <property type="entry name" value="FakA-like_M"/>
    <property type="match status" value="1"/>
</dbReference>
<keyword evidence="3" id="KW-1185">Reference proteome</keyword>
<dbReference type="InterPro" id="IPR048394">
    <property type="entry name" value="FakA-like_M"/>
</dbReference>
<dbReference type="AlphaFoldDB" id="A0A6I0F1T2"/>
<dbReference type="InterPro" id="IPR050270">
    <property type="entry name" value="DegV_domain_contain"/>
</dbReference>
<gene>
    <name evidence="2" type="ORF">F8154_07210</name>
</gene>
<evidence type="ECO:0000259" key="1">
    <source>
        <dbReference type="PROSITE" id="PS51480"/>
    </source>
</evidence>
<dbReference type="OrthoDB" id="9760324at2"/>
<dbReference type="InterPro" id="IPR036117">
    <property type="entry name" value="DhaL_dom_sf"/>
</dbReference>
<dbReference type="PANTHER" id="PTHR33434:SF4">
    <property type="entry name" value="PHOSPHATASE PROTEIN"/>
    <property type="match status" value="1"/>
</dbReference>
<evidence type="ECO:0000313" key="3">
    <source>
        <dbReference type="Proteomes" id="UP000432715"/>
    </source>
</evidence>
<feature type="domain" description="DhaL" evidence="1">
    <location>
        <begin position="9"/>
        <end position="201"/>
    </location>
</feature>
<dbReference type="Pfam" id="PF02734">
    <property type="entry name" value="Dak2"/>
    <property type="match status" value="1"/>
</dbReference>
<name>A0A6I0F1T2_9FIRM</name>
<evidence type="ECO:0000313" key="2">
    <source>
        <dbReference type="EMBL" id="KAB3535222.1"/>
    </source>
</evidence>
<dbReference type="SMART" id="SM01121">
    <property type="entry name" value="Dak1_2"/>
    <property type="match status" value="1"/>
</dbReference>
<dbReference type="Gene3D" id="1.25.40.340">
    <property type="match status" value="1"/>
</dbReference>
<dbReference type="SMART" id="SM01120">
    <property type="entry name" value="Dak2"/>
    <property type="match status" value="1"/>
</dbReference>
<sequence length="569" mass="62791">MIIEYIDDQRLRDMIIEGANSLEKNKQIINSLNVFPVPDGDTGTNMSLTIQSAVKEVKKCTSTSIEDIANALANGSLMGARGNSGVILSQLFRGFAKGIKGKKRLSTVDLAKALKSGSDTAYKAVMKPVEGTILTVARESAEKAIEIAKEEKNIVIFLEKVIQQSEDALSRTPEMLKVLKDAGVVDSGGKGLVYIYIGALGALTGNITKTDDYEVVKATVEHEIEDIDNIKFSYCTEFIINSRNANIDALKDTFTPYGDSLLVVGNENLVKVHIHTNNPGEVMEKSLKVGYLSDIKIDNMKLQYRQDNEEALKSVPKIKKKHGMVTVTMGDGLTKIFKDFGVDHVIEGGQTMNPSTEDFVKALDEIEAETIFILPNNSNIIMAANQAKSISSKNIIVIPTKTVPQGIAALLSFNMELSDKDNEEEMNEAIKHVTTGQITYAVRDTNYNDVEISTGDILGIGNSEIKSVGKNKREVSLALLDKLVTDEHEMITVFYGKEIGEDEANSLVEELESTYPNCDIEVYYGGQPLYYYIFSIEQKNYYIKFYIDFMYLNSATGRIGKSQTLAAFL</sequence>
<comment type="caution">
    <text evidence="2">The sequence shown here is derived from an EMBL/GenBank/DDBJ whole genome shotgun (WGS) entry which is preliminary data.</text>
</comment>
<reference evidence="2 3" key="1">
    <citation type="submission" date="2019-10" db="EMBL/GenBank/DDBJ databases">
        <title>Alkaliphilus serpentinus sp. nov. and Alkaliphilus pronyensis sp. nov., two novel anaerobic alkaliphilic species isolated from the serpentinized-hosted hydrothermal field of the Prony Bay (New Caledonia).</title>
        <authorList>
            <person name="Postec A."/>
        </authorList>
    </citation>
    <scope>NUCLEOTIDE SEQUENCE [LARGE SCALE GENOMIC DNA]</scope>
    <source>
        <strain evidence="2 3">LacV</strain>
    </source>
</reference>